<organism evidence="1">
    <name type="scientific">Oryza sativa subsp. japonica</name>
    <name type="common">Rice</name>
    <dbReference type="NCBI Taxonomy" id="39947"/>
    <lineage>
        <taxon>Eukaryota</taxon>
        <taxon>Viridiplantae</taxon>
        <taxon>Streptophyta</taxon>
        <taxon>Embryophyta</taxon>
        <taxon>Tracheophyta</taxon>
        <taxon>Spermatophyta</taxon>
        <taxon>Magnoliopsida</taxon>
        <taxon>Liliopsida</taxon>
        <taxon>Poales</taxon>
        <taxon>Poaceae</taxon>
        <taxon>BOP clade</taxon>
        <taxon>Oryzoideae</taxon>
        <taxon>Oryzeae</taxon>
        <taxon>Oryzinae</taxon>
        <taxon>Oryza</taxon>
        <taxon>Oryza sativa</taxon>
    </lineage>
</organism>
<evidence type="ECO:0000313" key="1">
    <source>
        <dbReference type="EMBL" id="BAD81692.1"/>
    </source>
</evidence>
<name>Q5NA14_ORYSJ</name>
<dbReference type="Proteomes" id="UP000817658">
    <property type="component" value="Chromosome 1"/>
</dbReference>
<dbReference type="AlphaFoldDB" id="Q5NA14"/>
<sequence>MGHRWRQSEGGSRRRLDGRAWAASHAMAGRRNQRQHGREEEVVATIRVRQGECGGACGGRGEATERCRLGDGWGKESALGIFG</sequence>
<dbReference type="EMBL" id="AP003231">
    <property type="protein sequence ID" value="BAD81692.1"/>
    <property type="molecule type" value="Genomic_DNA"/>
</dbReference>
<reference evidence="1" key="1">
    <citation type="journal article" date="2002" name="Nature">
        <title>The genome sequence and structure of rice chromosome 1.</title>
        <authorList>
            <person name="Sasaki T."/>
            <person name="Matsumoto T."/>
            <person name="Yamamoto K."/>
            <person name="Sakata K."/>
            <person name="Baba T."/>
            <person name="Katayose Y."/>
            <person name="Wu J."/>
            <person name="Niimura Y."/>
            <person name="Cheng Z."/>
            <person name="Nagamura Y."/>
            <person name="Antonio B.A."/>
            <person name="Kanamori H."/>
            <person name="Hosokawa S."/>
            <person name="Masukawa M."/>
            <person name="Arikawa K."/>
            <person name="Chiden Y."/>
            <person name="Hayashi M."/>
            <person name="Okamoto M."/>
            <person name="Ando T."/>
            <person name="Aoki H."/>
            <person name="Arita K."/>
            <person name="Hamada M."/>
            <person name="Harada C."/>
            <person name="Hijishita S."/>
            <person name="Honda M."/>
            <person name="Ichikawa Y."/>
            <person name="Idonuma A."/>
            <person name="Iijima M."/>
            <person name="Ikeda M."/>
            <person name="Ikeno M."/>
            <person name="Itoh S."/>
            <person name="Itoh T."/>
            <person name="Itoh Y."/>
            <person name="Itoh Y."/>
            <person name="Iwabuchi A."/>
            <person name="Kamiya K."/>
            <person name="Karasawa W."/>
            <person name="Katagiri S."/>
            <person name="Kikuta A."/>
            <person name="Kobayashi N."/>
            <person name="Kono I."/>
            <person name="Machita K."/>
            <person name="Maehara T."/>
            <person name="Mizuno H."/>
            <person name="Mizubayashi T."/>
            <person name="Mukai Y."/>
            <person name="Nagasaki H."/>
            <person name="Nakashima M."/>
            <person name="Nakama Y."/>
            <person name="Nakamichi Y."/>
            <person name="Nakamura M."/>
            <person name="Namiki N."/>
            <person name="Negishi M."/>
            <person name="Ohta I."/>
            <person name="Ono N."/>
            <person name="Saji S."/>
            <person name="Sakai K."/>
            <person name="Shibata M."/>
            <person name="Shimokawa T."/>
            <person name="Shomura A."/>
            <person name="Song J."/>
            <person name="Takazaki Y."/>
            <person name="Terasawa K."/>
            <person name="Tsuji K."/>
            <person name="Waki K."/>
            <person name="Yamagata H."/>
            <person name="Yamane H."/>
            <person name="Yoshiki S."/>
            <person name="Yoshihara R."/>
            <person name="Yukawa K."/>
            <person name="Zhong H."/>
            <person name="Iwama H."/>
            <person name="Endo T."/>
            <person name="Ito H."/>
            <person name="Hahn J.H."/>
            <person name="Kim H.I."/>
            <person name="Eun M.Y."/>
            <person name="Yano M."/>
            <person name="Jiang J."/>
            <person name="Gojobori T."/>
        </authorList>
    </citation>
    <scope>NUCLEOTIDE SEQUENCE [LARGE SCALE GENOMIC DNA]</scope>
</reference>
<protein>
    <submittedName>
        <fullName evidence="1">Uncharacterized protein P0031D11.10</fullName>
    </submittedName>
</protein>
<accession>Q5NA14</accession>
<proteinExistence type="predicted"/>
<gene>
    <name evidence="1" type="primary">P0031D11.10</name>
</gene>